<dbReference type="EMBL" id="JBHTCR010000001">
    <property type="protein sequence ID" value="MFC7345546.1"/>
    <property type="molecule type" value="Genomic_DNA"/>
</dbReference>
<evidence type="ECO:0000259" key="1">
    <source>
        <dbReference type="Pfam" id="PF13648"/>
    </source>
</evidence>
<feature type="domain" description="Lipocalin-like" evidence="1">
    <location>
        <begin position="28"/>
        <end position="119"/>
    </location>
</feature>
<dbReference type="InterPro" id="IPR024311">
    <property type="entry name" value="Lipocalin-like"/>
</dbReference>
<gene>
    <name evidence="2" type="ORF">ACFQO9_02300</name>
</gene>
<organism evidence="2 3">
    <name type="scientific">Chryseobacterium zhengzhouense</name>
    <dbReference type="NCBI Taxonomy" id="1636086"/>
    <lineage>
        <taxon>Bacteria</taxon>
        <taxon>Pseudomonadati</taxon>
        <taxon>Bacteroidota</taxon>
        <taxon>Flavobacteriia</taxon>
        <taxon>Flavobacteriales</taxon>
        <taxon>Weeksellaceae</taxon>
        <taxon>Chryseobacterium group</taxon>
        <taxon>Chryseobacterium</taxon>
    </lineage>
</organism>
<accession>A0ABW2LY13</accession>
<comment type="caution">
    <text evidence="2">The sequence shown here is derived from an EMBL/GenBank/DDBJ whole genome shotgun (WGS) entry which is preliminary data.</text>
</comment>
<reference evidence="3" key="1">
    <citation type="journal article" date="2019" name="Int. J. Syst. Evol. Microbiol.">
        <title>The Global Catalogue of Microorganisms (GCM) 10K type strain sequencing project: providing services to taxonomists for standard genome sequencing and annotation.</title>
        <authorList>
            <consortium name="The Broad Institute Genomics Platform"/>
            <consortium name="The Broad Institute Genome Sequencing Center for Infectious Disease"/>
            <person name="Wu L."/>
            <person name="Ma J."/>
        </authorList>
    </citation>
    <scope>NUCLEOTIDE SEQUENCE [LARGE SCALE GENOMIC DNA]</scope>
    <source>
        <strain evidence="3">CCUG 54781</strain>
    </source>
</reference>
<protein>
    <submittedName>
        <fullName evidence="2">Lipocalin family protein</fullName>
    </submittedName>
</protein>
<sequence>MKRILVLAIAAGFVFSSCKKDDDDQNLIVGTWKVNKFVYKYGSGSSDTEIPDACEAKSTVAFKEDGSVTSNDYYTSSGNCVSDNDNGTYSYNESGKTLAINLGDGTVNFRVLNLTGSELALQGENDDYDGDGKDDEYIVYFKR</sequence>
<dbReference type="Proteomes" id="UP001596550">
    <property type="component" value="Unassembled WGS sequence"/>
</dbReference>
<dbReference type="Pfam" id="PF13648">
    <property type="entry name" value="Lipocalin_4"/>
    <property type="match status" value="1"/>
</dbReference>
<dbReference type="PROSITE" id="PS51257">
    <property type="entry name" value="PROKAR_LIPOPROTEIN"/>
    <property type="match status" value="1"/>
</dbReference>
<keyword evidence="3" id="KW-1185">Reference proteome</keyword>
<proteinExistence type="predicted"/>
<evidence type="ECO:0000313" key="3">
    <source>
        <dbReference type="Proteomes" id="UP001596550"/>
    </source>
</evidence>
<evidence type="ECO:0000313" key="2">
    <source>
        <dbReference type="EMBL" id="MFC7345546.1"/>
    </source>
</evidence>
<dbReference type="RefSeq" id="WP_378172858.1">
    <property type="nucleotide sequence ID" value="NZ_JBHTCR010000001.1"/>
</dbReference>
<name>A0ABW2LY13_9FLAO</name>